<proteinExistence type="predicted"/>
<accession>A0A919RK64</accession>
<dbReference type="AlphaFoldDB" id="A0A919RK64"/>
<dbReference type="GO" id="GO:0008270">
    <property type="term" value="F:zinc ion binding"/>
    <property type="evidence" value="ECO:0007669"/>
    <property type="project" value="InterPro"/>
</dbReference>
<sequence length="737" mass="79139">MTYPLEAIQPPAHELLDHDGVLDAMKRLAADPRVALEELGRSREGRAVNALVVARPDVLADPAAVRAAARRLSAPSGGDEAGRPWPEDLPVPVLLLAGNYGNEAAQTEALLEVADRLTADTDEAHAVLRSLVVLIVPLLNPDGRERALATWRERPRAAALTAYGNHYDIQVAREYLHLIEPESVALAELVRRWHPVLAWEVHEDSINLGLMFEETCLCPPMSPRGPNGTTMAGSPGDYDPRLFDQEVVYGAAIAEEWRSRDERLLHDPTGHHGWPRPVDPRFAHLAQHPETRFTRAMALRGVTAFITESARRPGTQTWEGRVRQKVSAGMAILRTAAAGTDTLTSIVRDAGRPPGAAAGEYFAIPRAQDAAVLQRALLTLQMHDVQVHATADHLVVFQAQARHTTLRTLLSLTHGRHQSLVATLGLQVHDSTDPGFDRSRIRPDDLTAVPQPSDWESSRFPWIASPPPPGALRPVGVYAGQGVKDFAAEGHLGGVRRLLDHEGIAYTLLEAGDVLNGALDDLDVLIVPNGDPDAVLGGSRPGLLWFGEPWQPEEEPSGLGADGADAVRRFVERGGHYIGVDGGAVLAGRTHMALLNCGVAVRNIGTGLVELAVHAPGDPVFSGVGGSWDESGIWRQGLVYAMSDCEAVLGEQGAAVLEAGEDADCLASFSRLLPVAGTAHLADVLPEGPPSRRAAILRGTRGGGTVTLFAVDPTYRSLSPYSARMLANAVRDRAARR</sequence>
<evidence type="ECO:0000313" key="3">
    <source>
        <dbReference type="Proteomes" id="UP000606172"/>
    </source>
</evidence>
<dbReference type="GO" id="GO:0006508">
    <property type="term" value="P:proteolysis"/>
    <property type="evidence" value="ECO:0007669"/>
    <property type="project" value="InterPro"/>
</dbReference>
<dbReference type="GO" id="GO:0004181">
    <property type="term" value="F:metallocarboxypeptidase activity"/>
    <property type="evidence" value="ECO:0007669"/>
    <property type="project" value="InterPro"/>
</dbReference>
<dbReference type="Proteomes" id="UP000606172">
    <property type="component" value="Unassembled WGS sequence"/>
</dbReference>
<comment type="caution">
    <text evidence="2">The sequence shown here is derived from an EMBL/GenBank/DDBJ whole genome shotgun (WGS) entry which is preliminary data.</text>
</comment>
<dbReference type="SUPFAM" id="SSF52317">
    <property type="entry name" value="Class I glutamine amidotransferase-like"/>
    <property type="match status" value="1"/>
</dbReference>
<dbReference type="InterPro" id="IPR029062">
    <property type="entry name" value="Class_I_gatase-like"/>
</dbReference>
<name>A0A919RK64_9ACTN</name>
<evidence type="ECO:0000313" key="2">
    <source>
        <dbReference type="EMBL" id="GII95332.1"/>
    </source>
</evidence>
<dbReference type="Pfam" id="PF00246">
    <property type="entry name" value="Peptidase_M14"/>
    <property type="match status" value="1"/>
</dbReference>
<reference evidence="2" key="1">
    <citation type="submission" date="2021-01" db="EMBL/GenBank/DDBJ databases">
        <title>Whole genome shotgun sequence of Sinosporangium siamense NBRC 109515.</title>
        <authorList>
            <person name="Komaki H."/>
            <person name="Tamura T."/>
        </authorList>
    </citation>
    <scope>NUCLEOTIDE SEQUENCE</scope>
    <source>
        <strain evidence="2">NBRC 109515</strain>
    </source>
</reference>
<protein>
    <recommendedName>
        <fullName evidence="1">Peptidase M14 domain-containing protein</fullName>
    </recommendedName>
</protein>
<dbReference type="SUPFAM" id="SSF53187">
    <property type="entry name" value="Zn-dependent exopeptidases"/>
    <property type="match status" value="1"/>
</dbReference>
<dbReference type="EMBL" id="BOOW01000035">
    <property type="protein sequence ID" value="GII95332.1"/>
    <property type="molecule type" value="Genomic_DNA"/>
</dbReference>
<keyword evidence="3" id="KW-1185">Reference proteome</keyword>
<evidence type="ECO:0000259" key="1">
    <source>
        <dbReference type="Pfam" id="PF00246"/>
    </source>
</evidence>
<feature type="domain" description="Peptidase M14" evidence="1">
    <location>
        <begin position="25"/>
        <end position="154"/>
    </location>
</feature>
<gene>
    <name evidence="2" type="ORF">Ssi02_55630</name>
</gene>
<dbReference type="InterPro" id="IPR000834">
    <property type="entry name" value="Peptidase_M14"/>
</dbReference>
<dbReference type="RefSeq" id="WP_204030398.1">
    <property type="nucleotide sequence ID" value="NZ_BOOW01000035.1"/>
</dbReference>
<dbReference type="Gene3D" id="3.40.630.10">
    <property type="entry name" value="Zn peptidases"/>
    <property type="match status" value="1"/>
</dbReference>
<organism evidence="2 3">
    <name type="scientific">Sinosporangium siamense</name>
    <dbReference type="NCBI Taxonomy" id="1367973"/>
    <lineage>
        <taxon>Bacteria</taxon>
        <taxon>Bacillati</taxon>
        <taxon>Actinomycetota</taxon>
        <taxon>Actinomycetes</taxon>
        <taxon>Streptosporangiales</taxon>
        <taxon>Streptosporangiaceae</taxon>
        <taxon>Sinosporangium</taxon>
    </lineage>
</organism>